<gene>
    <name evidence="2" type="ORF">PCON_02851</name>
</gene>
<organism evidence="2 3">
    <name type="scientific">Pyronema omphalodes (strain CBS 100304)</name>
    <name type="common">Pyronema confluens</name>
    <dbReference type="NCBI Taxonomy" id="1076935"/>
    <lineage>
        <taxon>Eukaryota</taxon>
        <taxon>Fungi</taxon>
        <taxon>Dikarya</taxon>
        <taxon>Ascomycota</taxon>
        <taxon>Pezizomycotina</taxon>
        <taxon>Pezizomycetes</taxon>
        <taxon>Pezizales</taxon>
        <taxon>Pyronemataceae</taxon>
        <taxon>Pyronema</taxon>
    </lineage>
</organism>
<reference evidence="2 3" key="1">
    <citation type="journal article" date="2013" name="PLoS Genet.">
        <title>The genome and development-dependent transcriptomes of Pyronema confluens: a window into fungal evolution.</title>
        <authorList>
            <person name="Traeger S."/>
            <person name="Altegoer F."/>
            <person name="Freitag M."/>
            <person name="Gabaldon T."/>
            <person name="Kempken F."/>
            <person name="Kumar A."/>
            <person name="Marcet-Houben M."/>
            <person name="Poggeler S."/>
            <person name="Stajich J.E."/>
            <person name="Nowrousian M."/>
        </authorList>
    </citation>
    <scope>NUCLEOTIDE SEQUENCE [LARGE SCALE GENOMIC DNA]</scope>
    <source>
        <strain evidence="3">CBS 100304</strain>
        <tissue evidence="2">Vegetative mycelium</tissue>
    </source>
</reference>
<evidence type="ECO:0000313" key="3">
    <source>
        <dbReference type="Proteomes" id="UP000018144"/>
    </source>
</evidence>
<dbReference type="Proteomes" id="UP000018144">
    <property type="component" value="Unassembled WGS sequence"/>
</dbReference>
<feature type="region of interest" description="Disordered" evidence="1">
    <location>
        <begin position="1"/>
        <end position="21"/>
    </location>
</feature>
<keyword evidence="3" id="KW-1185">Reference proteome</keyword>
<proteinExistence type="predicted"/>
<feature type="region of interest" description="Disordered" evidence="1">
    <location>
        <begin position="35"/>
        <end position="81"/>
    </location>
</feature>
<name>U4LBS5_PYROM</name>
<sequence>MCLPLPSLPNRQKREYPVPPKPFSNAVSSWTYVPKPGPPGVSAALGQHGKASKASQAGRVSGGMRAGKPVGARSHKGGGFIESDFAAKKEQGSYRPDTVATAMDYESTTRKLNKPFTIPATSNTRGQGAILISNAPPVPRHTRPYQKPMAGTADGHGAMWTKGGMQMSGE</sequence>
<dbReference type="AlphaFoldDB" id="U4LBS5"/>
<dbReference type="EMBL" id="HF936373">
    <property type="protein sequence ID" value="CCX16255.1"/>
    <property type="molecule type" value="Genomic_DNA"/>
</dbReference>
<evidence type="ECO:0000256" key="1">
    <source>
        <dbReference type="SAM" id="MobiDB-lite"/>
    </source>
</evidence>
<feature type="region of interest" description="Disordered" evidence="1">
    <location>
        <begin position="115"/>
        <end position="170"/>
    </location>
</feature>
<protein>
    <submittedName>
        <fullName evidence="2">Uncharacterized protein</fullName>
    </submittedName>
</protein>
<evidence type="ECO:0000313" key="2">
    <source>
        <dbReference type="EMBL" id="CCX16255.1"/>
    </source>
</evidence>
<accession>U4LBS5</accession>